<dbReference type="InterPro" id="IPR000515">
    <property type="entry name" value="MetI-like"/>
</dbReference>
<dbReference type="FunFam" id="1.10.3720.10:FF:000006">
    <property type="entry name" value="Glutamate/aspartate ABC transporter, permease protein GltK"/>
    <property type="match status" value="1"/>
</dbReference>
<evidence type="ECO:0000313" key="10">
    <source>
        <dbReference type="EMBL" id="CAB4869105.1"/>
    </source>
</evidence>
<proteinExistence type="predicted"/>
<evidence type="ECO:0000256" key="8">
    <source>
        <dbReference type="SAM" id="Phobius"/>
    </source>
</evidence>
<sequence>METEAKELGRPEDIRAVPVRHPGRWVAAIVTLVAVASLGWSFLTNPRAQWSVFGDWFFSQRVLDGVVTTVELTAVSMAIGLTLGIMLAVMRQSPNPVLKSISWFYIWLFRGTPLLVQLIFWFYIAALYPQISFGVPFGGPALFSGSANTVITATVAAYLALSLNEGAYMAEIVRAGLLSVDDGQREAAEALGLSRFQTMRHIILPQAMRVIVPPTGNETINMLKTTSLVFVLGQVLDLLTTVQLIYAANYKVIPLLLVASAWYLILTSVLYVGQYYLERRFGRGTARNLPPTPRQRLVALWRKWRPVTAEVVA</sequence>
<dbReference type="PANTHER" id="PTHR30614:SF0">
    <property type="entry name" value="L-CYSTINE TRANSPORT SYSTEM PERMEASE PROTEIN TCYL"/>
    <property type="match status" value="1"/>
</dbReference>
<keyword evidence="7 8" id="KW-0472">Membrane</keyword>
<dbReference type="AlphaFoldDB" id="A0A6J7DJN8"/>
<feature type="transmembrane region" description="Helical" evidence="8">
    <location>
        <begin position="252"/>
        <end position="273"/>
    </location>
</feature>
<dbReference type="Pfam" id="PF00528">
    <property type="entry name" value="BPD_transp_1"/>
    <property type="match status" value="1"/>
</dbReference>
<keyword evidence="3" id="KW-1003">Cell membrane</keyword>
<dbReference type="Gene3D" id="1.10.3720.10">
    <property type="entry name" value="MetI-like"/>
    <property type="match status" value="1"/>
</dbReference>
<dbReference type="GO" id="GO:0006865">
    <property type="term" value="P:amino acid transport"/>
    <property type="evidence" value="ECO:0007669"/>
    <property type="project" value="UniProtKB-KW"/>
</dbReference>
<evidence type="ECO:0000256" key="2">
    <source>
        <dbReference type="ARBA" id="ARBA00022448"/>
    </source>
</evidence>
<dbReference type="GO" id="GO:0043190">
    <property type="term" value="C:ATP-binding cassette (ABC) transporter complex"/>
    <property type="evidence" value="ECO:0007669"/>
    <property type="project" value="InterPro"/>
</dbReference>
<dbReference type="InterPro" id="IPR043429">
    <property type="entry name" value="ArtM/GltK/GlnP/TcyL/YhdX-like"/>
</dbReference>
<dbReference type="SUPFAM" id="SSF161098">
    <property type="entry name" value="MetI-like"/>
    <property type="match status" value="1"/>
</dbReference>
<keyword evidence="6 8" id="KW-1133">Transmembrane helix</keyword>
<evidence type="ECO:0000256" key="7">
    <source>
        <dbReference type="ARBA" id="ARBA00023136"/>
    </source>
</evidence>
<feature type="transmembrane region" description="Helical" evidence="8">
    <location>
        <begin position="102"/>
        <end position="128"/>
    </location>
</feature>
<evidence type="ECO:0000256" key="3">
    <source>
        <dbReference type="ARBA" id="ARBA00022475"/>
    </source>
</evidence>
<feature type="domain" description="ABC transmembrane type-1" evidence="9">
    <location>
        <begin position="66"/>
        <end position="274"/>
    </location>
</feature>
<evidence type="ECO:0000256" key="5">
    <source>
        <dbReference type="ARBA" id="ARBA00022970"/>
    </source>
</evidence>
<comment type="subcellular location">
    <subcellularLocation>
        <location evidence="1">Cell membrane</location>
        <topology evidence="1">Multi-pass membrane protein</topology>
    </subcellularLocation>
</comment>
<feature type="transmembrane region" description="Helical" evidence="8">
    <location>
        <begin position="228"/>
        <end position="246"/>
    </location>
</feature>
<evidence type="ECO:0000259" key="9">
    <source>
        <dbReference type="PROSITE" id="PS50928"/>
    </source>
</evidence>
<gene>
    <name evidence="10" type="ORF">UFOPK3444_00623</name>
</gene>
<keyword evidence="2" id="KW-0813">Transport</keyword>
<protein>
    <submittedName>
        <fullName evidence="10">Unannotated protein</fullName>
    </submittedName>
</protein>
<dbReference type="InterPro" id="IPR035906">
    <property type="entry name" value="MetI-like_sf"/>
</dbReference>
<dbReference type="PANTHER" id="PTHR30614">
    <property type="entry name" value="MEMBRANE COMPONENT OF AMINO ACID ABC TRANSPORTER"/>
    <property type="match status" value="1"/>
</dbReference>
<organism evidence="10">
    <name type="scientific">freshwater metagenome</name>
    <dbReference type="NCBI Taxonomy" id="449393"/>
    <lineage>
        <taxon>unclassified sequences</taxon>
        <taxon>metagenomes</taxon>
        <taxon>ecological metagenomes</taxon>
    </lineage>
</organism>
<accession>A0A6J7DJN8</accession>
<evidence type="ECO:0000256" key="6">
    <source>
        <dbReference type="ARBA" id="ARBA00022989"/>
    </source>
</evidence>
<dbReference type="PROSITE" id="PS50928">
    <property type="entry name" value="ABC_TM1"/>
    <property type="match status" value="1"/>
</dbReference>
<feature type="transmembrane region" description="Helical" evidence="8">
    <location>
        <begin position="140"/>
        <end position="161"/>
    </location>
</feature>
<dbReference type="InterPro" id="IPR010065">
    <property type="entry name" value="AA_ABC_transptr_permease_3TM"/>
</dbReference>
<evidence type="ECO:0000256" key="4">
    <source>
        <dbReference type="ARBA" id="ARBA00022692"/>
    </source>
</evidence>
<dbReference type="GO" id="GO:0022857">
    <property type="term" value="F:transmembrane transporter activity"/>
    <property type="evidence" value="ECO:0007669"/>
    <property type="project" value="InterPro"/>
</dbReference>
<name>A0A6J7DJN8_9ZZZZ</name>
<reference evidence="10" key="1">
    <citation type="submission" date="2020-05" db="EMBL/GenBank/DDBJ databases">
        <authorList>
            <person name="Chiriac C."/>
            <person name="Salcher M."/>
            <person name="Ghai R."/>
            <person name="Kavagutti S V."/>
        </authorList>
    </citation>
    <scope>NUCLEOTIDE SEQUENCE</scope>
</reference>
<feature type="transmembrane region" description="Helical" evidence="8">
    <location>
        <begin position="25"/>
        <end position="43"/>
    </location>
</feature>
<keyword evidence="4 8" id="KW-0812">Transmembrane</keyword>
<evidence type="ECO:0000256" key="1">
    <source>
        <dbReference type="ARBA" id="ARBA00004651"/>
    </source>
</evidence>
<dbReference type="NCBIfam" id="TIGR01726">
    <property type="entry name" value="HEQRo_perm_3TM"/>
    <property type="match status" value="1"/>
</dbReference>
<keyword evidence="5" id="KW-0029">Amino-acid transport</keyword>
<dbReference type="EMBL" id="CAFBLU010000007">
    <property type="protein sequence ID" value="CAB4869105.1"/>
    <property type="molecule type" value="Genomic_DNA"/>
</dbReference>
<feature type="transmembrane region" description="Helical" evidence="8">
    <location>
        <begin position="63"/>
        <end position="90"/>
    </location>
</feature>
<dbReference type="CDD" id="cd06261">
    <property type="entry name" value="TM_PBP2"/>
    <property type="match status" value="1"/>
</dbReference>